<protein>
    <submittedName>
        <fullName evidence="1">Uncharacterized protein</fullName>
    </submittedName>
</protein>
<comment type="caution">
    <text evidence="1">The sequence shown here is derived from an EMBL/GenBank/DDBJ whole genome shotgun (WGS) entry which is preliminary data.</text>
</comment>
<evidence type="ECO:0000313" key="1">
    <source>
        <dbReference type="EMBL" id="KAJ8680164.1"/>
    </source>
</evidence>
<evidence type="ECO:0000313" key="2">
    <source>
        <dbReference type="Proteomes" id="UP001239111"/>
    </source>
</evidence>
<sequence length="410" mass="47639">MRRRWYPLIIALAVLASLFIAAYRIPFCDSGGPNIRLEYHELILGLPSSSTLDKRGIKTILYWNGLFKAKDFMLGEGYIAKHCPSDYNNCFATKNRHLLPIESYDAILLHGNSGELMVDDLPVKRSPHQKYVFVAAESPGNWPFNSSGNDDVWPRFKGYFNATATYQHDSDVIYTYADVIALKDEKAGEKADDGVKRLDTLSIKEILAKKSRKASWYVSHCKTNGHREKYVTELEKYMPVDKFGRCHEWLVGCPVRDRDCFHDEIEPNYFFYLSFENSLCQDYVTEKFFDALKYYVVPVVYGGADYAKIAPPKSYIDALDFDSPKDLASYLINLSRNLTKYEEYFEWKEHYKIIDPQKRVICELCKLVNNNEKKTYTVSEWYNSSRCPLQHRMSRQVYPDFAVKRTKSIP</sequence>
<proteinExistence type="predicted"/>
<dbReference type="Proteomes" id="UP001239111">
    <property type="component" value="Chromosome 2"/>
</dbReference>
<accession>A0ACC2PC42</accession>
<gene>
    <name evidence="1" type="ORF">QAD02_015951</name>
</gene>
<name>A0ACC2PC42_9HYME</name>
<organism evidence="1 2">
    <name type="scientific">Eretmocerus hayati</name>
    <dbReference type="NCBI Taxonomy" id="131215"/>
    <lineage>
        <taxon>Eukaryota</taxon>
        <taxon>Metazoa</taxon>
        <taxon>Ecdysozoa</taxon>
        <taxon>Arthropoda</taxon>
        <taxon>Hexapoda</taxon>
        <taxon>Insecta</taxon>
        <taxon>Pterygota</taxon>
        <taxon>Neoptera</taxon>
        <taxon>Endopterygota</taxon>
        <taxon>Hymenoptera</taxon>
        <taxon>Apocrita</taxon>
        <taxon>Proctotrupomorpha</taxon>
        <taxon>Chalcidoidea</taxon>
        <taxon>Aphelinidae</taxon>
        <taxon>Aphelininae</taxon>
        <taxon>Eretmocerus</taxon>
    </lineage>
</organism>
<dbReference type="EMBL" id="CM056742">
    <property type="protein sequence ID" value="KAJ8680164.1"/>
    <property type="molecule type" value="Genomic_DNA"/>
</dbReference>
<keyword evidence="2" id="KW-1185">Reference proteome</keyword>
<reference evidence="1" key="1">
    <citation type="submission" date="2023-04" db="EMBL/GenBank/DDBJ databases">
        <title>A chromosome-level genome assembly of the parasitoid wasp Eretmocerus hayati.</title>
        <authorList>
            <person name="Zhong Y."/>
            <person name="Liu S."/>
            <person name="Liu Y."/>
        </authorList>
    </citation>
    <scope>NUCLEOTIDE SEQUENCE</scope>
    <source>
        <strain evidence="1">ZJU_SS_LIU_2023</strain>
    </source>
</reference>